<evidence type="ECO:0000256" key="2">
    <source>
        <dbReference type="ARBA" id="ARBA00022679"/>
    </source>
</evidence>
<organism evidence="5 6">
    <name type="scientific">Amycolatopsis thermalba</name>
    <dbReference type="NCBI Taxonomy" id="944492"/>
    <lineage>
        <taxon>Bacteria</taxon>
        <taxon>Bacillati</taxon>
        <taxon>Actinomycetota</taxon>
        <taxon>Actinomycetes</taxon>
        <taxon>Pseudonocardiales</taxon>
        <taxon>Pseudonocardiaceae</taxon>
        <taxon>Amycolatopsis</taxon>
    </lineage>
</organism>
<comment type="cofactor">
    <cofactor evidence="1">
        <name>(R)-lipoate</name>
        <dbReference type="ChEBI" id="CHEBI:83088"/>
    </cofactor>
</comment>
<reference evidence="5" key="1">
    <citation type="submission" date="2022-01" db="EMBL/GenBank/DDBJ databases">
        <title>PSI-footprinting approach for the identification of protein synthesis inhibitor producers.</title>
        <authorList>
            <person name="Handel F."/>
            <person name="Kulik A."/>
            <person name="Wex K.W."/>
            <person name="Berscheid A."/>
            <person name="Saur J.S."/>
            <person name="Winkler A."/>
            <person name="Wibberg D."/>
            <person name="Kalinowski J."/>
            <person name="Broetz-Oesterhelt H."/>
            <person name="Mast Y."/>
        </authorList>
    </citation>
    <scope>NUCLEOTIDE SEQUENCE</scope>
    <source>
        <strain evidence="5">KNN 49.3e</strain>
    </source>
</reference>
<evidence type="ECO:0000256" key="1">
    <source>
        <dbReference type="ARBA" id="ARBA00001938"/>
    </source>
</evidence>
<dbReference type="SUPFAM" id="SSF52777">
    <property type="entry name" value="CoA-dependent acyltransferases"/>
    <property type="match status" value="1"/>
</dbReference>
<dbReference type="Pfam" id="PF00198">
    <property type="entry name" value="2-oxoacid_dh"/>
    <property type="match status" value="2"/>
</dbReference>
<evidence type="ECO:0000313" key="6">
    <source>
        <dbReference type="Proteomes" id="UP000830158"/>
    </source>
</evidence>
<feature type="domain" description="2-oxoacid dehydrogenase acyltransferase catalytic" evidence="4">
    <location>
        <begin position="2"/>
        <end position="29"/>
    </location>
</feature>
<proteinExistence type="predicted"/>
<accession>A0ABY4P6Z6</accession>
<keyword evidence="6" id="KW-1185">Reference proteome</keyword>
<dbReference type="InterPro" id="IPR001078">
    <property type="entry name" value="2-oxoacid_DH_actylTfrase"/>
</dbReference>
<sequence length="105" mass="11152">MLHEGIHVGIAVSSPSGLVVPVVRVADRSPVTVTVSSLGMFGVDQFPAIINPRQGAILAFGAALGEPWRMRYTITADHRIIDGALAAQFLATLTGLLEHPLRVIE</sequence>
<dbReference type="InterPro" id="IPR050743">
    <property type="entry name" value="2-oxoacid_DH_E2_comp"/>
</dbReference>
<dbReference type="RefSeq" id="WP_233157320.1">
    <property type="nucleotide sequence ID" value="NZ_CP091196.1"/>
</dbReference>
<gene>
    <name evidence="5" type="ORF">L1857_30780</name>
</gene>
<dbReference type="PANTHER" id="PTHR43178">
    <property type="entry name" value="DIHYDROLIPOAMIDE ACETYLTRANSFERASE COMPONENT OF PYRUVATE DEHYDROGENASE COMPLEX"/>
    <property type="match status" value="1"/>
</dbReference>
<dbReference type="EMBL" id="CP091196">
    <property type="protein sequence ID" value="UQS28056.1"/>
    <property type="molecule type" value="Genomic_DNA"/>
</dbReference>
<keyword evidence="2" id="KW-0808">Transferase</keyword>
<dbReference type="Proteomes" id="UP000830158">
    <property type="component" value="Chromosome"/>
</dbReference>
<name>A0ABY4P6Z6_9PSEU</name>
<dbReference type="Gene3D" id="3.30.559.10">
    <property type="entry name" value="Chloramphenicol acetyltransferase-like domain"/>
    <property type="match status" value="1"/>
</dbReference>
<evidence type="ECO:0000259" key="4">
    <source>
        <dbReference type="Pfam" id="PF00198"/>
    </source>
</evidence>
<evidence type="ECO:0000256" key="3">
    <source>
        <dbReference type="ARBA" id="ARBA00023315"/>
    </source>
</evidence>
<evidence type="ECO:0000313" key="5">
    <source>
        <dbReference type="EMBL" id="UQS28056.1"/>
    </source>
</evidence>
<keyword evidence="3" id="KW-0012">Acyltransferase</keyword>
<protein>
    <submittedName>
        <fullName evidence="5">2-oxo acid dehydrogenase subunit E2</fullName>
    </submittedName>
</protein>
<feature type="domain" description="2-oxoacid dehydrogenase acyltransferase catalytic" evidence="4">
    <location>
        <begin position="31"/>
        <end position="103"/>
    </location>
</feature>
<dbReference type="InterPro" id="IPR023213">
    <property type="entry name" value="CAT-like_dom_sf"/>
</dbReference>
<dbReference type="PANTHER" id="PTHR43178:SF5">
    <property type="entry name" value="LIPOAMIDE ACYLTRANSFERASE COMPONENT OF BRANCHED-CHAIN ALPHA-KETO ACID DEHYDROGENASE COMPLEX, MITOCHONDRIAL"/>
    <property type="match status" value="1"/>
</dbReference>